<keyword evidence="2" id="KW-1185">Reference proteome</keyword>
<name>A0A9X3IA38_9SPHI</name>
<evidence type="ECO:0000313" key="2">
    <source>
        <dbReference type="Proteomes" id="UP001142592"/>
    </source>
</evidence>
<comment type="caution">
    <text evidence="1">The sequence shown here is derived from an EMBL/GenBank/DDBJ whole genome shotgun (WGS) entry which is preliminary data.</text>
</comment>
<organism evidence="1 2">
    <name type="scientific">Pedobacter agri</name>
    <dbReference type="NCBI Taxonomy" id="454586"/>
    <lineage>
        <taxon>Bacteria</taxon>
        <taxon>Pseudomonadati</taxon>
        <taxon>Bacteroidota</taxon>
        <taxon>Sphingobacteriia</taxon>
        <taxon>Sphingobacteriales</taxon>
        <taxon>Sphingobacteriaceae</taxon>
        <taxon>Pedobacter</taxon>
    </lineage>
</organism>
<dbReference type="AlphaFoldDB" id="A0A9X3IA38"/>
<dbReference type="EMBL" id="JAPJUH010000005">
    <property type="protein sequence ID" value="MCX3266471.1"/>
    <property type="molecule type" value="Genomic_DNA"/>
</dbReference>
<evidence type="ECO:0000313" key="1">
    <source>
        <dbReference type="EMBL" id="MCX3266471.1"/>
    </source>
</evidence>
<dbReference type="InterPro" id="IPR014710">
    <property type="entry name" value="RmlC-like_jellyroll"/>
</dbReference>
<accession>A0A9X3IA38</accession>
<protein>
    <submittedName>
        <fullName evidence="1">Crp/Fnr family transcriptional regulator</fullName>
    </submittedName>
</protein>
<dbReference type="Proteomes" id="UP001142592">
    <property type="component" value="Unassembled WGS sequence"/>
</dbReference>
<dbReference type="InterPro" id="IPR000595">
    <property type="entry name" value="cNMP-bd_dom"/>
</dbReference>
<dbReference type="RefSeq" id="WP_266270438.1">
    <property type="nucleotide sequence ID" value="NZ_JAPJUH010000005.1"/>
</dbReference>
<dbReference type="InterPro" id="IPR018490">
    <property type="entry name" value="cNMP-bd_dom_sf"/>
</dbReference>
<dbReference type="CDD" id="cd00038">
    <property type="entry name" value="CAP_ED"/>
    <property type="match status" value="1"/>
</dbReference>
<reference evidence="1" key="1">
    <citation type="submission" date="2022-11" db="EMBL/GenBank/DDBJ databases">
        <authorList>
            <person name="Graham C."/>
            <person name="Newman J.D."/>
        </authorList>
    </citation>
    <scope>NUCLEOTIDE SEQUENCE</scope>
    <source>
        <strain evidence="1">DSM 19486</strain>
    </source>
</reference>
<proteinExistence type="predicted"/>
<dbReference type="SUPFAM" id="SSF51206">
    <property type="entry name" value="cAMP-binding domain-like"/>
    <property type="match status" value="1"/>
</dbReference>
<dbReference type="Gene3D" id="2.60.120.10">
    <property type="entry name" value="Jelly Rolls"/>
    <property type="match status" value="1"/>
</dbReference>
<sequence length="207" mass="23850">MLSSEPNSFIEPLFNYFKSLSPISEELMIDYRTHCCPITVKKNKFIVSPLDHNAYLFFITSGLVRGFVRNNNKEITTRFSFENEIIGAIRHPDGIESYSTEYLQALEDCHLIRIPYALIETVYAKFPEAHIIGRKLFAIQYYAASQSAILARIPNAADRYSMFVSKGINYIDRLPVKFQASYLGMRVETLSRIRSKIELPLISNDKF</sequence>
<gene>
    <name evidence="1" type="ORF">OQZ29_17060</name>
</gene>